<dbReference type="EMBL" id="JBHXIJ010000017">
    <property type="protein sequence ID" value="MFD5098288.1"/>
    <property type="molecule type" value="Genomic_DNA"/>
</dbReference>
<protein>
    <submittedName>
        <fullName evidence="2">Uncharacterized protein</fullName>
    </submittedName>
</protein>
<keyword evidence="3" id="KW-1185">Reference proteome</keyword>
<evidence type="ECO:0000313" key="3">
    <source>
        <dbReference type="Proteomes" id="UP001598448"/>
    </source>
</evidence>
<comment type="caution">
    <text evidence="2">The sequence shown here is derived from an EMBL/GenBank/DDBJ whole genome shotgun (WGS) entry which is preliminary data.</text>
</comment>
<reference evidence="2 3" key="1">
    <citation type="submission" date="2024-09" db="EMBL/GenBank/DDBJ databases">
        <title>The Natural Products Discovery Center: Release of the First 8490 Sequenced Strains for Exploring Actinobacteria Biosynthetic Diversity.</title>
        <authorList>
            <person name="Kalkreuter E."/>
            <person name="Kautsar S.A."/>
            <person name="Yang D."/>
            <person name="Bader C.D."/>
            <person name="Teijaro C.N."/>
            <person name="Fluegel L."/>
            <person name="Davis C.M."/>
            <person name="Simpson J.R."/>
            <person name="Lauterbach L."/>
            <person name="Steele A.D."/>
            <person name="Gui C."/>
            <person name="Meng S."/>
            <person name="Li G."/>
            <person name="Viehrig K."/>
            <person name="Ye F."/>
            <person name="Su P."/>
            <person name="Kiefer A.F."/>
            <person name="Nichols A."/>
            <person name="Cepeda A.J."/>
            <person name="Yan W."/>
            <person name="Fan B."/>
            <person name="Jiang Y."/>
            <person name="Adhikari A."/>
            <person name="Zheng C.-J."/>
            <person name="Schuster L."/>
            <person name="Cowan T.M."/>
            <person name="Smanski M.J."/>
            <person name="Chevrette M.G."/>
            <person name="De Carvalho L.P.S."/>
            <person name="Shen B."/>
        </authorList>
    </citation>
    <scope>NUCLEOTIDE SEQUENCE [LARGE SCALE GENOMIC DNA]</scope>
    <source>
        <strain evidence="2 3">NPDC058348</strain>
    </source>
</reference>
<accession>A0ABW6FF51</accession>
<evidence type="ECO:0000313" key="2">
    <source>
        <dbReference type="EMBL" id="MFD5098288.1"/>
    </source>
</evidence>
<proteinExistence type="predicted"/>
<gene>
    <name evidence="2" type="ORF">ACFWJN_04810</name>
</gene>
<evidence type="ECO:0000256" key="1">
    <source>
        <dbReference type="SAM" id="MobiDB-lite"/>
    </source>
</evidence>
<sequence length="66" mass="7073">MFSVVCGSLFDVRIQQCDVVKDVEIVEGAVHDPRVRWCGGDNGRADSEKGGSEGASLGHEAINGRR</sequence>
<name>A0ABW6FF51_9ACTN</name>
<dbReference type="RefSeq" id="WP_386708955.1">
    <property type="nucleotide sequence ID" value="NZ_JBHXIJ010000017.1"/>
</dbReference>
<dbReference type="Proteomes" id="UP001598448">
    <property type="component" value="Unassembled WGS sequence"/>
</dbReference>
<feature type="region of interest" description="Disordered" evidence="1">
    <location>
        <begin position="38"/>
        <end position="66"/>
    </location>
</feature>
<organism evidence="2 3">
    <name type="scientific">Streptomyces albidochromogenes</name>
    <dbReference type="NCBI Taxonomy" id="329524"/>
    <lineage>
        <taxon>Bacteria</taxon>
        <taxon>Bacillati</taxon>
        <taxon>Actinomycetota</taxon>
        <taxon>Actinomycetes</taxon>
        <taxon>Kitasatosporales</taxon>
        <taxon>Streptomycetaceae</taxon>
        <taxon>Streptomyces</taxon>
    </lineage>
</organism>